<dbReference type="STRING" id="4072.A0A1U8FG41"/>
<keyword evidence="8 11" id="KW-0408">Iron</keyword>
<evidence type="ECO:0000256" key="13">
    <source>
        <dbReference type="SAM" id="Phobius"/>
    </source>
</evidence>
<dbReference type="SUPFAM" id="SSF48264">
    <property type="entry name" value="Cytochrome P450"/>
    <property type="match status" value="1"/>
</dbReference>
<evidence type="ECO:0000256" key="4">
    <source>
        <dbReference type="ARBA" id="ARBA00022692"/>
    </source>
</evidence>
<dbReference type="OMA" id="QTFHFAV"/>
<keyword evidence="4 13" id="KW-0812">Transmembrane</keyword>
<comment type="cofactor">
    <cofactor evidence="11">
        <name>heme</name>
        <dbReference type="ChEBI" id="CHEBI:30413"/>
    </cofactor>
</comment>
<evidence type="ECO:0000256" key="6">
    <source>
        <dbReference type="ARBA" id="ARBA00022989"/>
    </source>
</evidence>
<dbReference type="PANTHER" id="PTHR24282:SF255">
    <property type="entry name" value="CYTOCHROME P450 72A11-RELATED"/>
    <property type="match status" value="1"/>
</dbReference>
<sequence length="517" mass="60210">MLQINMKIAISFVIMIIILRWLWKFLNWVWINPKKLEKRLKLEGLKGNRYKFLHGDMKEINTMVEEAKKKTINFTNDYVSRVLPHSTKLMMQYGNNCYMWLGPKPAMLITEPEYVREILSKSYIYQKIEGNAITKLLAQGLASYETDKWAKHRRIINPAFHLDKLKHMLPAFYMSCCDMLSKWENIVSSEGSEIDVLPFLQTLTSDAISRTAFGSNYEEGRQIFELQKELADLILHAARWIYIPGWRFVPTKRNKRMKQIANEVRSLVLGIINKRIREMKEGEATKDDLLGILLESNFKEIKIHHENKNFGMTIDEVIEECKLFYFAGQETTSVLLVWTLILLSKHLDWQERARQEVHQVFGSDKPNYDLLNQLKVVTMIFNEVLRLYPPAIMIGRRVTKETKLGNLSLPAGMFLMLPAIYLQHDIEIWGDDAKEFNPERFSEGVNKATKGKFAYFPFSWGPRICIGQNFAMLEAKMALAMMLQHYAFELSPSYAHAPHTFLTLQPQHGAPLILHKL</sequence>
<dbReference type="InterPro" id="IPR036396">
    <property type="entry name" value="Cyt_P450_sf"/>
</dbReference>
<dbReference type="Proteomes" id="UP000222542">
    <property type="component" value="Unassembled WGS sequence"/>
</dbReference>
<evidence type="ECO:0000313" key="14">
    <source>
        <dbReference type="EMBL" id="PHT62701.1"/>
    </source>
</evidence>
<dbReference type="GO" id="GO:0009820">
    <property type="term" value="P:alkaloid metabolic process"/>
    <property type="evidence" value="ECO:0007669"/>
    <property type="project" value="UniProtKB-ARBA"/>
</dbReference>
<reference evidence="14 15" key="2">
    <citation type="journal article" date="2017" name="Genome Biol.">
        <title>New reference genome sequences of hot pepper reveal the massive evolution of plant disease-resistance genes by retroduplication.</title>
        <authorList>
            <person name="Kim S."/>
            <person name="Park J."/>
            <person name="Yeom S.I."/>
            <person name="Kim Y.M."/>
            <person name="Seo E."/>
            <person name="Kim K.T."/>
            <person name="Kim M.S."/>
            <person name="Lee J.M."/>
            <person name="Cheong K."/>
            <person name="Shin H.S."/>
            <person name="Kim S.B."/>
            <person name="Han K."/>
            <person name="Lee J."/>
            <person name="Park M."/>
            <person name="Lee H.A."/>
            <person name="Lee H.Y."/>
            <person name="Lee Y."/>
            <person name="Oh S."/>
            <person name="Lee J.H."/>
            <person name="Choi E."/>
            <person name="Choi E."/>
            <person name="Lee S.E."/>
            <person name="Jeon J."/>
            <person name="Kim H."/>
            <person name="Choi G."/>
            <person name="Song H."/>
            <person name="Lee J."/>
            <person name="Lee S.C."/>
            <person name="Kwon J.K."/>
            <person name="Lee H.Y."/>
            <person name="Koo N."/>
            <person name="Hong Y."/>
            <person name="Kim R.W."/>
            <person name="Kang W.H."/>
            <person name="Huh J.H."/>
            <person name="Kang B.C."/>
            <person name="Yang T.J."/>
            <person name="Lee Y.H."/>
            <person name="Bennetzen J.L."/>
            <person name="Choi D."/>
        </authorList>
    </citation>
    <scope>NUCLEOTIDE SEQUENCE [LARGE SCALE GENOMIC DNA]</scope>
    <source>
        <strain evidence="15">cv. CM334</strain>
    </source>
</reference>
<evidence type="ECO:0000256" key="8">
    <source>
        <dbReference type="ARBA" id="ARBA00023004"/>
    </source>
</evidence>
<dbReference type="GO" id="GO:0005506">
    <property type="term" value="F:iron ion binding"/>
    <property type="evidence" value="ECO:0007669"/>
    <property type="project" value="InterPro"/>
</dbReference>
<evidence type="ECO:0000256" key="5">
    <source>
        <dbReference type="ARBA" id="ARBA00022723"/>
    </source>
</evidence>
<comment type="similarity">
    <text evidence="2 12">Belongs to the cytochrome P450 family.</text>
</comment>
<comment type="caution">
    <text evidence="14">The sequence shown here is derived from an EMBL/GenBank/DDBJ whole genome shotgun (WGS) entry which is preliminary data.</text>
</comment>
<evidence type="ECO:0000256" key="11">
    <source>
        <dbReference type="PIRSR" id="PIRSR602401-1"/>
    </source>
</evidence>
<dbReference type="Pfam" id="PF00067">
    <property type="entry name" value="p450"/>
    <property type="match status" value="1"/>
</dbReference>
<dbReference type="KEGG" id="cann:107854232"/>
<protein>
    <submittedName>
        <fullName evidence="14">Cytochrome</fullName>
    </submittedName>
</protein>
<evidence type="ECO:0000256" key="1">
    <source>
        <dbReference type="ARBA" id="ARBA00004370"/>
    </source>
</evidence>
<dbReference type="GO" id="GO:0020037">
    <property type="term" value="F:heme binding"/>
    <property type="evidence" value="ECO:0007669"/>
    <property type="project" value="InterPro"/>
</dbReference>
<dbReference type="GO" id="GO:0009753">
    <property type="term" value="P:response to jasmonic acid"/>
    <property type="evidence" value="ECO:0007669"/>
    <property type="project" value="UniProtKB-ARBA"/>
</dbReference>
<organism evidence="14 15">
    <name type="scientific">Capsicum annuum</name>
    <name type="common">Capsicum pepper</name>
    <dbReference type="NCBI Taxonomy" id="4072"/>
    <lineage>
        <taxon>Eukaryota</taxon>
        <taxon>Viridiplantae</taxon>
        <taxon>Streptophyta</taxon>
        <taxon>Embryophyta</taxon>
        <taxon>Tracheophyta</taxon>
        <taxon>Spermatophyta</taxon>
        <taxon>Magnoliopsida</taxon>
        <taxon>eudicotyledons</taxon>
        <taxon>Gunneridae</taxon>
        <taxon>Pentapetalae</taxon>
        <taxon>asterids</taxon>
        <taxon>lamiids</taxon>
        <taxon>Solanales</taxon>
        <taxon>Solanaceae</taxon>
        <taxon>Solanoideae</taxon>
        <taxon>Capsiceae</taxon>
        <taxon>Capsicum</taxon>
    </lineage>
</organism>
<keyword evidence="15" id="KW-1185">Reference proteome</keyword>
<evidence type="ECO:0000256" key="12">
    <source>
        <dbReference type="RuleBase" id="RU000461"/>
    </source>
</evidence>
<evidence type="ECO:0000256" key="9">
    <source>
        <dbReference type="ARBA" id="ARBA00023033"/>
    </source>
</evidence>
<evidence type="ECO:0000256" key="10">
    <source>
        <dbReference type="ARBA" id="ARBA00023136"/>
    </source>
</evidence>
<dbReference type="GO" id="GO:0004497">
    <property type="term" value="F:monooxygenase activity"/>
    <property type="evidence" value="ECO:0000318"/>
    <property type="project" value="GO_Central"/>
</dbReference>
<evidence type="ECO:0000313" key="15">
    <source>
        <dbReference type="Proteomes" id="UP000222542"/>
    </source>
</evidence>
<gene>
    <name evidence="14" type="ORF">T459_33430</name>
</gene>
<dbReference type="PANTHER" id="PTHR24282">
    <property type="entry name" value="CYTOCHROME P450 FAMILY MEMBER"/>
    <property type="match status" value="1"/>
</dbReference>
<evidence type="ECO:0000256" key="2">
    <source>
        <dbReference type="ARBA" id="ARBA00010617"/>
    </source>
</evidence>
<accession>A0A1U8FG41</accession>
<dbReference type="PRINTS" id="PR00385">
    <property type="entry name" value="P450"/>
</dbReference>
<keyword evidence="5 11" id="KW-0479">Metal-binding</keyword>
<dbReference type="GO" id="GO:0016705">
    <property type="term" value="F:oxidoreductase activity, acting on paired donors, with incorporation or reduction of molecular oxygen"/>
    <property type="evidence" value="ECO:0007669"/>
    <property type="project" value="InterPro"/>
</dbReference>
<dbReference type="InterPro" id="IPR017972">
    <property type="entry name" value="Cyt_P450_CS"/>
</dbReference>
<dbReference type="PROSITE" id="PS00086">
    <property type="entry name" value="CYTOCHROME_P450"/>
    <property type="match status" value="1"/>
</dbReference>
<feature type="transmembrane region" description="Helical" evidence="13">
    <location>
        <begin position="12"/>
        <end position="31"/>
    </location>
</feature>
<dbReference type="AlphaFoldDB" id="A0A1U8FG41"/>
<feature type="binding site" description="axial binding residue" evidence="11">
    <location>
        <position position="465"/>
    </location>
    <ligand>
        <name>heme</name>
        <dbReference type="ChEBI" id="CHEBI:30413"/>
    </ligand>
    <ligandPart>
        <name>Fe</name>
        <dbReference type="ChEBI" id="CHEBI:18248"/>
    </ligandPart>
</feature>
<comment type="subcellular location">
    <subcellularLocation>
        <location evidence="1">Membrane</location>
    </subcellularLocation>
</comment>
<evidence type="ECO:0000256" key="7">
    <source>
        <dbReference type="ARBA" id="ARBA00023002"/>
    </source>
</evidence>
<dbReference type="SMR" id="A0A1U8FG41"/>
<dbReference type="InterPro" id="IPR001128">
    <property type="entry name" value="Cyt_P450"/>
</dbReference>
<dbReference type="PRINTS" id="PR00463">
    <property type="entry name" value="EP450I"/>
</dbReference>
<keyword evidence="9 12" id="KW-0503">Monooxygenase</keyword>
<keyword evidence="3 11" id="KW-0349">Heme</keyword>
<proteinExistence type="inferred from homology"/>
<dbReference type="Gramene" id="PHT62701">
    <property type="protein sequence ID" value="PHT62701"/>
    <property type="gene ID" value="T459_33430"/>
</dbReference>
<dbReference type="GO" id="GO:0016020">
    <property type="term" value="C:membrane"/>
    <property type="evidence" value="ECO:0007669"/>
    <property type="project" value="UniProtKB-SubCell"/>
</dbReference>
<reference evidence="14 15" key="1">
    <citation type="journal article" date="2014" name="Nat. Genet.">
        <title>Genome sequence of the hot pepper provides insights into the evolution of pungency in Capsicum species.</title>
        <authorList>
            <person name="Kim S."/>
            <person name="Park M."/>
            <person name="Yeom S.I."/>
            <person name="Kim Y.M."/>
            <person name="Lee J.M."/>
            <person name="Lee H.A."/>
            <person name="Seo E."/>
            <person name="Choi J."/>
            <person name="Cheong K."/>
            <person name="Kim K.T."/>
            <person name="Jung K."/>
            <person name="Lee G.W."/>
            <person name="Oh S.K."/>
            <person name="Bae C."/>
            <person name="Kim S.B."/>
            <person name="Lee H.Y."/>
            <person name="Kim S.Y."/>
            <person name="Kim M.S."/>
            <person name="Kang B.C."/>
            <person name="Jo Y.D."/>
            <person name="Yang H.B."/>
            <person name="Jeong H.J."/>
            <person name="Kang W.H."/>
            <person name="Kwon J.K."/>
            <person name="Shin C."/>
            <person name="Lim J.Y."/>
            <person name="Park J.H."/>
            <person name="Huh J.H."/>
            <person name="Kim J.S."/>
            <person name="Kim B.D."/>
            <person name="Cohen O."/>
            <person name="Paran I."/>
            <person name="Suh M.C."/>
            <person name="Lee S.B."/>
            <person name="Kim Y.K."/>
            <person name="Shin Y."/>
            <person name="Noh S.J."/>
            <person name="Park J."/>
            <person name="Seo Y.S."/>
            <person name="Kwon S.Y."/>
            <person name="Kim H.A."/>
            <person name="Park J.M."/>
            <person name="Kim H.J."/>
            <person name="Choi S.B."/>
            <person name="Bosland P.W."/>
            <person name="Reeves G."/>
            <person name="Jo S.H."/>
            <person name="Lee B.W."/>
            <person name="Cho H.T."/>
            <person name="Choi H.S."/>
            <person name="Lee M.S."/>
            <person name="Yu Y."/>
            <person name="Do Choi Y."/>
            <person name="Park B.S."/>
            <person name="van Deynze A."/>
            <person name="Ashrafi H."/>
            <person name="Hill T."/>
            <person name="Kim W.T."/>
            <person name="Pai H.S."/>
            <person name="Ahn H.K."/>
            <person name="Yeam I."/>
            <person name="Giovannoni J.J."/>
            <person name="Rose J.K."/>
            <person name="Sorensen I."/>
            <person name="Lee S.J."/>
            <person name="Kim R.W."/>
            <person name="Choi I.Y."/>
            <person name="Choi B.S."/>
            <person name="Lim J.S."/>
            <person name="Lee Y.H."/>
            <person name="Choi D."/>
        </authorList>
    </citation>
    <scope>NUCLEOTIDE SEQUENCE [LARGE SCALE GENOMIC DNA]</scope>
    <source>
        <strain evidence="15">cv. CM334</strain>
    </source>
</reference>
<dbReference type="InterPro" id="IPR002401">
    <property type="entry name" value="Cyt_P450_E_grp-I"/>
</dbReference>
<dbReference type="Gene3D" id="1.10.630.10">
    <property type="entry name" value="Cytochrome P450"/>
    <property type="match status" value="1"/>
</dbReference>
<dbReference type="OrthoDB" id="1470350at2759"/>
<dbReference type="EMBL" id="AYRZ02000063">
    <property type="protein sequence ID" value="PHT62701.1"/>
    <property type="molecule type" value="Genomic_DNA"/>
</dbReference>
<evidence type="ECO:0000256" key="3">
    <source>
        <dbReference type="ARBA" id="ARBA00022617"/>
    </source>
</evidence>
<keyword evidence="7 12" id="KW-0560">Oxidoreductase</keyword>
<name>A0A1U8FG41_CAPAN</name>
<keyword evidence="6 13" id="KW-1133">Transmembrane helix</keyword>
<dbReference type="FunFam" id="1.10.630.10:FF:000029">
    <property type="entry name" value="Cytochrome P450 734A1"/>
    <property type="match status" value="1"/>
</dbReference>
<keyword evidence="10 13" id="KW-0472">Membrane</keyword>
<dbReference type="CDD" id="cd20642">
    <property type="entry name" value="CYP72"/>
    <property type="match status" value="1"/>
</dbReference>
<dbReference type="InterPro" id="IPR050665">
    <property type="entry name" value="Cytochrome_P450_Monooxygen"/>
</dbReference>